<dbReference type="HAMAP" id="MF_01539">
    <property type="entry name" value="TmcAL"/>
    <property type="match status" value="1"/>
</dbReference>
<evidence type="ECO:0000313" key="4">
    <source>
        <dbReference type="EMBL" id="TWS98178.1"/>
    </source>
</evidence>
<comment type="catalytic activity">
    <reaction evidence="3">
        <text>cytidine(34) in elongator tRNA(Met) + acetate + ATP = N(4)-acetylcytidine(34) in elongator tRNA(Met) + AMP + diphosphate</text>
        <dbReference type="Rhea" id="RHEA:58144"/>
        <dbReference type="Rhea" id="RHEA-COMP:10693"/>
        <dbReference type="Rhea" id="RHEA-COMP:10694"/>
        <dbReference type="ChEBI" id="CHEBI:30089"/>
        <dbReference type="ChEBI" id="CHEBI:30616"/>
        <dbReference type="ChEBI" id="CHEBI:33019"/>
        <dbReference type="ChEBI" id="CHEBI:74900"/>
        <dbReference type="ChEBI" id="CHEBI:82748"/>
        <dbReference type="ChEBI" id="CHEBI:456215"/>
    </reaction>
</comment>
<comment type="similarity">
    <text evidence="3">Belongs to the TmcAL family.</text>
</comment>
<dbReference type="EMBL" id="VOHL01000002">
    <property type="protein sequence ID" value="TWS98178.1"/>
    <property type="molecule type" value="Genomic_DNA"/>
</dbReference>
<feature type="binding site" evidence="3">
    <location>
        <position position="175"/>
    </location>
    <ligand>
        <name>ATP</name>
        <dbReference type="ChEBI" id="CHEBI:30616"/>
    </ligand>
</feature>
<dbReference type="PANTHER" id="PTHR37825:SF1">
    <property type="entry name" value="TRNA(MET) CYTIDINE ACETATE LIGASE"/>
    <property type="match status" value="1"/>
</dbReference>
<feature type="binding site" evidence="3">
    <location>
        <position position="152"/>
    </location>
    <ligand>
        <name>ATP</name>
        <dbReference type="ChEBI" id="CHEBI:30616"/>
    </ligand>
</feature>
<dbReference type="SUPFAM" id="SSF52374">
    <property type="entry name" value="Nucleotidylyl transferase"/>
    <property type="match status" value="1"/>
</dbReference>
<dbReference type="Proteomes" id="UP000317430">
    <property type="component" value="Unassembled WGS sequence"/>
</dbReference>
<keyword evidence="1 3" id="KW-0436">Ligase</keyword>
<protein>
    <recommendedName>
        <fullName evidence="3">tRNA(Met) cytidine acetate ligase</fullName>
        <ecNumber evidence="3">6.3.4.-</ecNumber>
    </recommendedName>
</protein>
<dbReference type="GO" id="GO:0006400">
    <property type="term" value="P:tRNA modification"/>
    <property type="evidence" value="ECO:0007669"/>
    <property type="project" value="UniProtKB-UniRule"/>
</dbReference>
<proteinExistence type="inferred from homology"/>
<feature type="binding site" evidence="3">
    <location>
        <begin position="7"/>
        <end position="20"/>
    </location>
    <ligand>
        <name>ATP</name>
        <dbReference type="ChEBI" id="CHEBI:30616"/>
    </ligand>
</feature>
<evidence type="ECO:0000313" key="5">
    <source>
        <dbReference type="Proteomes" id="UP000317430"/>
    </source>
</evidence>
<evidence type="ECO:0000256" key="1">
    <source>
        <dbReference type="ARBA" id="ARBA00022598"/>
    </source>
</evidence>
<keyword evidence="5" id="KW-1185">Reference proteome</keyword>
<dbReference type="GO" id="GO:0000049">
    <property type="term" value="F:tRNA binding"/>
    <property type="evidence" value="ECO:0007669"/>
    <property type="project" value="UniProtKB-KW"/>
</dbReference>
<comment type="subcellular location">
    <subcellularLocation>
        <location evidence="3">Cytoplasm</location>
    </subcellularLocation>
</comment>
<dbReference type="GO" id="GO:0016740">
    <property type="term" value="F:transferase activity"/>
    <property type="evidence" value="ECO:0007669"/>
    <property type="project" value="UniProtKB-KW"/>
</dbReference>
<comment type="function">
    <text evidence="3">Catalyzes the formation of N(4)-acetylcytidine (ac(4)C) at the wobble position of elongator tRNA(Met), using acetate and ATP as substrates. First activates an acetate ion to form acetyladenylate (Ac-AMP) and then transfers the acetyl group to tRNA to form ac(4)C34.</text>
</comment>
<dbReference type="Pfam" id="PF05636">
    <property type="entry name" value="HIGH_NTase1"/>
    <property type="match status" value="1"/>
</dbReference>
<keyword evidence="3" id="KW-0820">tRNA-binding</keyword>
<keyword evidence="3" id="KW-0067">ATP-binding</keyword>
<dbReference type="InterPro" id="IPR014729">
    <property type="entry name" value="Rossmann-like_a/b/a_fold"/>
</dbReference>
<dbReference type="GO" id="GO:0016879">
    <property type="term" value="F:ligase activity, forming carbon-nitrogen bonds"/>
    <property type="evidence" value="ECO:0007669"/>
    <property type="project" value="UniProtKB-UniRule"/>
</dbReference>
<keyword evidence="2 3" id="KW-0819">tRNA processing</keyword>
<dbReference type="OrthoDB" id="9769796at2"/>
<dbReference type="AlphaFoldDB" id="A0A5C5SDY4"/>
<dbReference type="NCBIfam" id="NF010191">
    <property type="entry name" value="PRK13670.1"/>
    <property type="match status" value="1"/>
</dbReference>
<accession>A0A5C5SDY4</accession>
<sequence length="370" mass="41091">MTVTGIIAEFNPLHNGHAYLLQQAEGLRIVAMSGNFMQRGEPAIVDKWTRAEMALASGADLVVELPFLVAVQSADYFAQGAVDILAKLGISQLTFGTEELMDYNALARTYADKGVEMVDFLSQLPQELSYPQKAQAMWSKLAGIDFSGASPNHILALAYTKAVAGRDIELKPVKRLGAGFHDSSQVTDFASATAIRKHAQDRDFLRQVMPQAGRFEQAVKVSWDTYFPFLRYQILTHPDLTTIFQVSQELASRICSAIGPAKDFDDLVERVATKRYTKARIRRVLTYILVQAKETPLPSAIRVLGFSSAGQTYLAGLKKRVPLVTRIGQDPWDEVSQQADRVYQLGSTELLEQNWGRIVLGPHSNRKKET</sequence>
<comment type="caution">
    <text evidence="4">The sequence shown here is derived from an EMBL/GenBank/DDBJ whole genome shotgun (WGS) entry which is preliminary data.</text>
</comment>
<evidence type="ECO:0000256" key="2">
    <source>
        <dbReference type="ARBA" id="ARBA00022694"/>
    </source>
</evidence>
<name>A0A5C5SDY4_9STRE</name>
<dbReference type="PANTHER" id="PTHR37825">
    <property type="entry name" value="TRNA(MET) CYTIDINE ACETATE LIGASE"/>
    <property type="match status" value="1"/>
</dbReference>
<gene>
    <name evidence="3" type="primary">tmcAL</name>
    <name evidence="4" type="ORF">FRX57_04410</name>
</gene>
<dbReference type="GO" id="GO:0005737">
    <property type="term" value="C:cytoplasm"/>
    <property type="evidence" value="ECO:0007669"/>
    <property type="project" value="UniProtKB-SubCell"/>
</dbReference>
<feature type="binding site" evidence="3">
    <location>
        <position position="96"/>
    </location>
    <ligand>
        <name>ATP</name>
        <dbReference type="ChEBI" id="CHEBI:30616"/>
    </ligand>
</feature>
<comment type="caution">
    <text evidence="3">Lacks conserved residue(s) required for the propagation of feature annotation.</text>
</comment>
<evidence type="ECO:0000256" key="3">
    <source>
        <dbReference type="HAMAP-Rule" id="MF_01539"/>
    </source>
</evidence>
<organism evidence="4 5">
    <name type="scientific">Streptococcus cuniculipharyngis</name>
    <dbReference type="NCBI Taxonomy" id="1562651"/>
    <lineage>
        <taxon>Bacteria</taxon>
        <taxon>Bacillati</taxon>
        <taxon>Bacillota</taxon>
        <taxon>Bacilli</taxon>
        <taxon>Lactobacillales</taxon>
        <taxon>Streptococcaceae</taxon>
        <taxon>Streptococcus</taxon>
    </lineage>
</organism>
<dbReference type="Gene3D" id="3.40.50.620">
    <property type="entry name" value="HUPs"/>
    <property type="match status" value="1"/>
</dbReference>
<dbReference type="GO" id="GO:0005524">
    <property type="term" value="F:ATP binding"/>
    <property type="evidence" value="ECO:0007669"/>
    <property type="project" value="UniProtKB-KW"/>
</dbReference>
<keyword evidence="3" id="KW-0963">Cytoplasm</keyword>
<keyword evidence="3" id="KW-0694">RNA-binding</keyword>
<dbReference type="EC" id="6.3.4.-" evidence="3"/>
<keyword evidence="4" id="KW-0808">Transferase</keyword>
<reference evidence="4 5" key="1">
    <citation type="submission" date="2019-08" db="EMBL/GenBank/DDBJ databases">
        <authorList>
            <person name="Lei W."/>
        </authorList>
    </citation>
    <scope>NUCLEOTIDE SEQUENCE [LARGE SCALE GENOMIC DNA]</scope>
    <source>
        <strain evidence="4 5">CCUG 66496</strain>
    </source>
</reference>
<dbReference type="RefSeq" id="WP_146567098.1">
    <property type="nucleotide sequence ID" value="NZ_VOHL01000002.1"/>
</dbReference>
<keyword evidence="3" id="KW-0547">Nucleotide-binding</keyword>
<dbReference type="InterPro" id="IPR008513">
    <property type="entry name" value="tRNA(Met)_cyd_acetate_ligase"/>
</dbReference>